<dbReference type="SMART" id="SM01207">
    <property type="entry name" value="G3P_acyltransf"/>
    <property type="match status" value="1"/>
</dbReference>
<keyword evidence="5 10" id="KW-1133">Transmembrane helix</keyword>
<name>A0ABS9CJW5_9FIRM</name>
<keyword evidence="3 10" id="KW-0808">Transferase</keyword>
<evidence type="ECO:0000256" key="4">
    <source>
        <dbReference type="ARBA" id="ARBA00022692"/>
    </source>
</evidence>
<keyword evidence="9 10" id="KW-1208">Phospholipid metabolism</keyword>
<keyword evidence="7 10" id="KW-0472">Membrane</keyword>
<evidence type="ECO:0000256" key="9">
    <source>
        <dbReference type="ARBA" id="ARBA00023264"/>
    </source>
</evidence>
<keyword evidence="11" id="KW-0012">Acyltransferase</keyword>
<evidence type="ECO:0000256" key="6">
    <source>
        <dbReference type="ARBA" id="ARBA00023098"/>
    </source>
</evidence>
<dbReference type="PANTHER" id="PTHR30309:SF0">
    <property type="entry name" value="GLYCEROL-3-PHOSPHATE ACYLTRANSFERASE-RELATED"/>
    <property type="match status" value="1"/>
</dbReference>
<dbReference type="RefSeq" id="WP_235322415.1">
    <property type="nucleotide sequence ID" value="NZ_JAFBIT010000001.1"/>
</dbReference>
<comment type="caution">
    <text evidence="11">The sequence shown here is derived from an EMBL/GenBank/DDBJ whole genome shotgun (WGS) entry which is preliminary data.</text>
</comment>
<protein>
    <recommendedName>
        <fullName evidence="10">Glycerol-3-phosphate acyltransferase</fullName>
    </recommendedName>
    <alternativeName>
        <fullName evidence="10">Acyl-PO4 G3P acyltransferase</fullName>
    </alternativeName>
    <alternativeName>
        <fullName evidence="10">Acyl-phosphate--glycerol-3-phosphate acyltransferase</fullName>
    </alternativeName>
    <alternativeName>
        <fullName evidence="10">G3P acyltransferase</fullName>
        <shortName evidence="10">GPAT</shortName>
        <ecNumber evidence="10">2.3.1.275</ecNumber>
    </alternativeName>
    <alternativeName>
        <fullName evidence="10">Lysophosphatidic acid synthase</fullName>
        <shortName evidence="10">LPA synthase</shortName>
    </alternativeName>
</protein>
<evidence type="ECO:0000256" key="10">
    <source>
        <dbReference type="HAMAP-Rule" id="MF_01043"/>
    </source>
</evidence>
<dbReference type="EC" id="2.3.1.275" evidence="10"/>
<evidence type="ECO:0000313" key="12">
    <source>
        <dbReference type="Proteomes" id="UP001299220"/>
    </source>
</evidence>
<keyword evidence="12" id="KW-1185">Reference proteome</keyword>
<evidence type="ECO:0000313" key="11">
    <source>
        <dbReference type="EMBL" id="MCF2651429.1"/>
    </source>
</evidence>
<dbReference type="Proteomes" id="UP001299220">
    <property type="component" value="Unassembled WGS sequence"/>
</dbReference>
<keyword evidence="2 10" id="KW-0444">Lipid biosynthesis</keyword>
<accession>A0ABS9CJW5</accession>
<evidence type="ECO:0000256" key="3">
    <source>
        <dbReference type="ARBA" id="ARBA00022679"/>
    </source>
</evidence>
<comment type="function">
    <text evidence="10">Catalyzes the transfer of an acyl group from acyl-phosphate (acyl-PO(4)) to glycerol-3-phosphate (G3P) to form lysophosphatidic acid (LPA). This enzyme utilizes acyl-phosphate as fatty acyl donor, but not acyl-CoA or acyl-ACP.</text>
</comment>
<feature type="transmembrane region" description="Helical" evidence="10">
    <location>
        <begin position="7"/>
        <end position="35"/>
    </location>
</feature>
<dbReference type="GO" id="GO:0004366">
    <property type="term" value="F:glycerol-3-phosphate O-acyltransferase activity"/>
    <property type="evidence" value="ECO:0007669"/>
    <property type="project" value="UniProtKB-EC"/>
</dbReference>
<dbReference type="EMBL" id="JAFBIT010000001">
    <property type="protein sequence ID" value="MCF2651429.1"/>
    <property type="molecule type" value="Genomic_DNA"/>
</dbReference>
<evidence type="ECO:0000256" key="8">
    <source>
        <dbReference type="ARBA" id="ARBA00023209"/>
    </source>
</evidence>
<keyword evidence="4 10" id="KW-0812">Transmembrane</keyword>
<feature type="transmembrane region" description="Helical" evidence="10">
    <location>
        <begin position="62"/>
        <end position="87"/>
    </location>
</feature>
<comment type="similarity">
    <text evidence="10">Belongs to the PlsY family.</text>
</comment>
<comment type="subunit">
    <text evidence="10">Probably interacts with PlsX.</text>
</comment>
<evidence type="ECO:0000256" key="7">
    <source>
        <dbReference type="ARBA" id="ARBA00023136"/>
    </source>
</evidence>
<evidence type="ECO:0000256" key="1">
    <source>
        <dbReference type="ARBA" id="ARBA00022475"/>
    </source>
</evidence>
<evidence type="ECO:0000256" key="5">
    <source>
        <dbReference type="ARBA" id="ARBA00022989"/>
    </source>
</evidence>
<dbReference type="Pfam" id="PF02660">
    <property type="entry name" value="G3P_acyltransf"/>
    <property type="match status" value="1"/>
</dbReference>
<feature type="transmembrane region" description="Helical" evidence="10">
    <location>
        <begin position="126"/>
        <end position="153"/>
    </location>
</feature>
<keyword evidence="6 10" id="KW-0443">Lipid metabolism</keyword>
<feature type="transmembrane region" description="Helical" evidence="10">
    <location>
        <begin position="186"/>
        <end position="208"/>
    </location>
</feature>
<gene>
    <name evidence="10 11" type="primary">plsY</name>
    <name evidence="11" type="ORF">JQM67_02250</name>
</gene>
<dbReference type="PANTHER" id="PTHR30309">
    <property type="entry name" value="INNER MEMBRANE PROTEIN YGIH"/>
    <property type="match status" value="1"/>
</dbReference>
<proteinExistence type="inferred from homology"/>
<comment type="pathway">
    <text evidence="10">Lipid metabolism; phospholipid metabolism.</text>
</comment>
<organism evidence="11 12">
    <name type="scientific">Anaeromassilibacillus senegalensis</name>
    <dbReference type="NCBI Taxonomy" id="1673717"/>
    <lineage>
        <taxon>Bacteria</taxon>
        <taxon>Bacillati</taxon>
        <taxon>Bacillota</taxon>
        <taxon>Clostridia</taxon>
        <taxon>Eubacteriales</taxon>
        <taxon>Acutalibacteraceae</taxon>
        <taxon>Anaeromassilibacillus</taxon>
    </lineage>
</organism>
<feature type="transmembrane region" description="Helical" evidence="10">
    <location>
        <begin position="160"/>
        <end position="180"/>
    </location>
</feature>
<feature type="transmembrane region" description="Helical" evidence="10">
    <location>
        <begin position="99"/>
        <end position="120"/>
    </location>
</feature>
<keyword evidence="1 10" id="KW-1003">Cell membrane</keyword>
<comment type="catalytic activity">
    <reaction evidence="10">
        <text>an acyl phosphate + sn-glycerol 3-phosphate = a 1-acyl-sn-glycero-3-phosphate + phosphate</text>
        <dbReference type="Rhea" id="RHEA:34075"/>
        <dbReference type="ChEBI" id="CHEBI:43474"/>
        <dbReference type="ChEBI" id="CHEBI:57597"/>
        <dbReference type="ChEBI" id="CHEBI:57970"/>
        <dbReference type="ChEBI" id="CHEBI:59918"/>
        <dbReference type="EC" id="2.3.1.275"/>
    </reaction>
</comment>
<dbReference type="NCBIfam" id="TIGR00023">
    <property type="entry name" value="glycerol-3-phosphate 1-O-acyltransferase PlsY"/>
    <property type="match status" value="1"/>
</dbReference>
<dbReference type="HAMAP" id="MF_01043">
    <property type="entry name" value="PlsY"/>
    <property type="match status" value="1"/>
</dbReference>
<reference evidence="11 12" key="1">
    <citation type="submission" date="2020-12" db="EMBL/GenBank/DDBJ databases">
        <title>Whole genome sequences of gut porcine anaerobes.</title>
        <authorList>
            <person name="Kubasova T."/>
            <person name="Jahodarova E."/>
            <person name="Rychlik I."/>
        </authorList>
    </citation>
    <scope>NUCLEOTIDE SEQUENCE [LARGE SCALE GENOMIC DNA]</scope>
    <source>
        <strain evidence="11 12">An867</strain>
    </source>
</reference>
<dbReference type="InterPro" id="IPR003811">
    <property type="entry name" value="G3P_acylTferase_PlsY"/>
</dbReference>
<sequence>MENFEQLILPLLLVALIGYLLGSISFAIILTRIFAHEDVRSHGSGNAGATNVLRVAGKKASALTFLCDFLKCAASVLIGYYVLLYVCKQCGIDDEMARLGMYAAGFLCIIGHMHPLYFGFRGGKGVVTAAAMMLLLDWRVFLICFAVFLITFLWKKTVSLSSICASFVYPFVTFSVTYFLDYRVGTLPIVYVVMATAVALLIGATVIFKHRANIRRILAGEEKPISFKKES</sequence>
<keyword evidence="8 10" id="KW-0594">Phospholipid biosynthesis</keyword>
<evidence type="ECO:0000256" key="2">
    <source>
        <dbReference type="ARBA" id="ARBA00022516"/>
    </source>
</evidence>
<comment type="subcellular location">
    <subcellularLocation>
        <location evidence="10">Cell membrane</location>
        <topology evidence="10">Multi-pass membrane protein</topology>
    </subcellularLocation>
</comment>